<feature type="region of interest" description="Disordered" evidence="1">
    <location>
        <begin position="43"/>
        <end position="88"/>
    </location>
</feature>
<protein>
    <submittedName>
        <fullName evidence="2">Uncharacterized protein</fullName>
    </submittedName>
</protein>
<accession>A0AAE1NDH1</accession>
<name>A0AAE1NDH1_9EUCA</name>
<dbReference type="EMBL" id="JAWZYT010007050">
    <property type="protein sequence ID" value="KAK4287155.1"/>
    <property type="molecule type" value="Genomic_DNA"/>
</dbReference>
<feature type="compositionally biased region" description="Low complexity" evidence="1">
    <location>
        <begin position="78"/>
        <end position="88"/>
    </location>
</feature>
<comment type="caution">
    <text evidence="2">The sequence shown here is derived from an EMBL/GenBank/DDBJ whole genome shotgun (WGS) entry which is preliminary data.</text>
</comment>
<sequence length="88" mass="10101">MQAVERLENTLEVLDALNSEKLKDVRKWLQLRDGEMQRTNWEHETLAQSSSLSLTQQDDDDNNIPSNDETNSLSDQATNTNTNNNTEH</sequence>
<proteinExistence type="predicted"/>
<reference evidence="2" key="1">
    <citation type="submission" date="2023-11" db="EMBL/GenBank/DDBJ databases">
        <title>Genome assemblies of two species of porcelain crab, Petrolisthes cinctipes and Petrolisthes manimaculis (Anomura: Porcellanidae).</title>
        <authorList>
            <person name="Angst P."/>
        </authorList>
    </citation>
    <scope>NUCLEOTIDE SEQUENCE</scope>
    <source>
        <strain evidence="2">PB745_02</strain>
        <tissue evidence="2">Gill</tissue>
    </source>
</reference>
<gene>
    <name evidence="2" type="ORF">Pmani_039767</name>
</gene>
<keyword evidence="3" id="KW-1185">Reference proteome</keyword>
<evidence type="ECO:0000313" key="3">
    <source>
        <dbReference type="Proteomes" id="UP001292094"/>
    </source>
</evidence>
<feature type="compositionally biased region" description="Low complexity" evidence="1">
    <location>
        <begin position="46"/>
        <end position="56"/>
    </location>
</feature>
<feature type="compositionally biased region" description="Polar residues" evidence="1">
    <location>
        <begin position="63"/>
        <end position="77"/>
    </location>
</feature>
<evidence type="ECO:0000313" key="2">
    <source>
        <dbReference type="EMBL" id="KAK4287155.1"/>
    </source>
</evidence>
<evidence type="ECO:0000256" key="1">
    <source>
        <dbReference type="SAM" id="MobiDB-lite"/>
    </source>
</evidence>
<organism evidence="2 3">
    <name type="scientific">Petrolisthes manimaculis</name>
    <dbReference type="NCBI Taxonomy" id="1843537"/>
    <lineage>
        <taxon>Eukaryota</taxon>
        <taxon>Metazoa</taxon>
        <taxon>Ecdysozoa</taxon>
        <taxon>Arthropoda</taxon>
        <taxon>Crustacea</taxon>
        <taxon>Multicrustacea</taxon>
        <taxon>Malacostraca</taxon>
        <taxon>Eumalacostraca</taxon>
        <taxon>Eucarida</taxon>
        <taxon>Decapoda</taxon>
        <taxon>Pleocyemata</taxon>
        <taxon>Anomura</taxon>
        <taxon>Galatheoidea</taxon>
        <taxon>Porcellanidae</taxon>
        <taxon>Petrolisthes</taxon>
    </lineage>
</organism>
<dbReference type="Proteomes" id="UP001292094">
    <property type="component" value="Unassembled WGS sequence"/>
</dbReference>
<dbReference type="AlphaFoldDB" id="A0AAE1NDH1"/>